<feature type="coiled-coil region" evidence="6">
    <location>
        <begin position="99"/>
        <end position="186"/>
    </location>
</feature>
<accession>A0A0R1TS17</accession>
<gene>
    <name evidence="6" type="primary">ezrA</name>
    <name evidence="7" type="ORF">FC32_GL001454</name>
</gene>
<evidence type="ECO:0000256" key="6">
    <source>
        <dbReference type="HAMAP-Rule" id="MF_00728"/>
    </source>
</evidence>
<dbReference type="GO" id="GO:0005940">
    <property type="term" value="C:septin ring"/>
    <property type="evidence" value="ECO:0007669"/>
    <property type="project" value="InterPro"/>
</dbReference>
<evidence type="ECO:0000313" key="8">
    <source>
        <dbReference type="Proteomes" id="UP000051324"/>
    </source>
</evidence>
<evidence type="ECO:0000256" key="5">
    <source>
        <dbReference type="ARBA" id="ARBA00023210"/>
    </source>
</evidence>
<evidence type="ECO:0000256" key="1">
    <source>
        <dbReference type="ARBA" id="ARBA00022692"/>
    </source>
</evidence>
<keyword evidence="3 6" id="KW-0175">Coiled coil</keyword>
<dbReference type="EMBL" id="AZFT01000053">
    <property type="protein sequence ID" value="KRL84173.1"/>
    <property type="molecule type" value="Genomic_DNA"/>
</dbReference>
<comment type="function">
    <text evidence="6">Negative regulator of FtsZ ring formation; modulates the frequency and position of FtsZ ring formation. Inhibits FtsZ ring formation at polar sites. Interacts either with FtsZ or with one of its binding partners to promote depolymerization.</text>
</comment>
<dbReference type="OrthoDB" id="1654473at2"/>
<evidence type="ECO:0000256" key="2">
    <source>
        <dbReference type="ARBA" id="ARBA00022989"/>
    </source>
</evidence>
<keyword evidence="8" id="KW-1185">Reference proteome</keyword>
<dbReference type="GO" id="GO:0005886">
    <property type="term" value="C:plasma membrane"/>
    <property type="evidence" value="ECO:0007669"/>
    <property type="project" value="UniProtKB-SubCell"/>
</dbReference>
<keyword evidence="6" id="KW-1003">Cell membrane</keyword>
<dbReference type="RefSeq" id="WP_025086846.1">
    <property type="nucleotide sequence ID" value="NZ_AZFT01000053.1"/>
</dbReference>
<keyword evidence="1 6" id="KW-0812">Transmembrane</keyword>
<keyword evidence="4 6" id="KW-0472">Membrane</keyword>
<feature type="coiled-coil region" evidence="6">
    <location>
        <begin position="455"/>
        <end position="489"/>
    </location>
</feature>
<feature type="topological domain" description="Cytoplasmic" evidence="6">
    <location>
        <begin position="23"/>
        <end position="570"/>
    </location>
</feature>
<dbReference type="GO" id="GO:0000921">
    <property type="term" value="P:septin ring assembly"/>
    <property type="evidence" value="ECO:0007669"/>
    <property type="project" value="InterPro"/>
</dbReference>
<name>A0A0R1TS17_9LACO</name>
<organism evidence="7 8">
    <name type="scientific">Ligilactobacillus apodemi DSM 16634 = JCM 16172</name>
    <dbReference type="NCBI Taxonomy" id="1423724"/>
    <lineage>
        <taxon>Bacteria</taxon>
        <taxon>Bacillati</taxon>
        <taxon>Bacillota</taxon>
        <taxon>Bacilli</taxon>
        <taxon>Lactobacillales</taxon>
        <taxon>Lactobacillaceae</taxon>
        <taxon>Ligilactobacillus</taxon>
    </lineage>
</organism>
<dbReference type="eggNOG" id="COG4477">
    <property type="taxonomic scope" value="Bacteria"/>
</dbReference>
<reference evidence="7 8" key="1">
    <citation type="journal article" date="2015" name="Genome Announc.">
        <title>Expanding the biotechnology potential of lactobacilli through comparative genomics of 213 strains and associated genera.</title>
        <authorList>
            <person name="Sun Z."/>
            <person name="Harris H.M."/>
            <person name="McCann A."/>
            <person name="Guo C."/>
            <person name="Argimon S."/>
            <person name="Zhang W."/>
            <person name="Yang X."/>
            <person name="Jeffery I.B."/>
            <person name="Cooney J.C."/>
            <person name="Kagawa T.F."/>
            <person name="Liu W."/>
            <person name="Song Y."/>
            <person name="Salvetti E."/>
            <person name="Wrobel A."/>
            <person name="Rasinkangas P."/>
            <person name="Parkhill J."/>
            <person name="Rea M.C."/>
            <person name="O'Sullivan O."/>
            <person name="Ritari J."/>
            <person name="Douillard F.P."/>
            <person name="Paul Ross R."/>
            <person name="Yang R."/>
            <person name="Briner A.E."/>
            <person name="Felis G.E."/>
            <person name="de Vos W.M."/>
            <person name="Barrangou R."/>
            <person name="Klaenhammer T.R."/>
            <person name="Caufield P.W."/>
            <person name="Cui Y."/>
            <person name="Zhang H."/>
            <person name="O'Toole P.W."/>
        </authorList>
    </citation>
    <scope>NUCLEOTIDE SEQUENCE [LARGE SCALE GENOMIC DNA]</scope>
    <source>
        <strain evidence="7 8">DSM 16634</strain>
    </source>
</reference>
<evidence type="ECO:0000256" key="3">
    <source>
        <dbReference type="ARBA" id="ARBA00023054"/>
    </source>
</evidence>
<dbReference type="GO" id="GO:0000917">
    <property type="term" value="P:division septum assembly"/>
    <property type="evidence" value="ECO:0007669"/>
    <property type="project" value="UniProtKB-KW"/>
</dbReference>
<dbReference type="STRING" id="1423724.FC32_GL001454"/>
<sequence length="570" mass="66297">MVVVLVAIVLIAVAIYAAVLFFQRSCEERIANAKNSIEEIIDSPLEEELRAVRELPLSGDSLAEFEQVEHDYHALINQQLPEISEYLNQIHEQLQQYKFFKLSGELKQKELQVENAKERYAQLNRKLVELKKTAEVHKKAINELKEEYQTIRKTLLAKNFSYGPSIDKLEADLAGLEKDFDDYAKVTEEGDYAKSSSLLEKLQAKTHSLKIALKKLPPVYRNLKNVFPEQLEELQSGFKQLSSEKYGFPKDMEKQLKTIADLIKENEENLKQVEVSRAEATDKELADLIDEAYDVMEREYNARLKVKRQEKHFADFLEHAQAQEKELLIELDRLSQNYTLNHNELEEAHTLNEQLKKIKKEFDAYLETKDKEALVYSEIQKRQVAVLESMEKIEEKQKEIGDSVADLFEEEKEAQAAVQGFDNDIHRLKREIELLNLPGLPSEYVEYFFKVGREIENLDRDLNKIQLNMEQIARELINTQSDLDVLAQKTQEIIDSSALTEEMLQYANRYRSRYPEVASAYQHAYDLFNRDYDYVGALDIISQALESVEPGCYKRIENDYKEGSKRRVVS</sequence>
<dbReference type="InterPro" id="IPR010379">
    <property type="entry name" value="EzrA"/>
</dbReference>
<keyword evidence="5 6" id="KW-0717">Septation</keyword>
<dbReference type="Proteomes" id="UP000051324">
    <property type="component" value="Unassembled WGS sequence"/>
</dbReference>
<keyword evidence="2 6" id="KW-1133">Transmembrane helix</keyword>
<dbReference type="Pfam" id="PF06160">
    <property type="entry name" value="EzrA"/>
    <property type="match status" value="1"/>
</dbReference>
<dbReference type="AlphaFoldDB" id="A0A0R1TS17"/>
<keyword evidence="6" id="KW-0131">Cell cycle</keyword>
<proteinExistence type="inferred from homology"/>
<dbReference type="PATRIC" id="fig|1423724.4.peg.1518"/>
<protein>
    <recommendedName>
        <fullName evidence="6">Septation ring formation regulator EzrA</fullName>
    </recommendedName>
</protein>
<dbReference type="HAMAP" id="MF_00728">
    <property type="entry name" value="EzrA"/>
    <property type="match status" value="1"/>
</dbReference>
<feature type="topological domain" description="Extracellular" evidence="6">
    <location>
        <begin position="1"/>
        <end position="3"/>
    </location>
</feature>
<comment type="similarity">
    <text evidence="6">Belongs to the EzrA family.</text>
</comment>
<keyword evidence="6" id="KW-0132">Cell division</keyword>
<evidence type="ECO:0000313" key="7">
    <source>
        <dbReference type="EMBL" id="KRL84173.1"/>
    </source>
</evidence>
<feature type="coiled-coil region" evidence="6">
    <location>
        <begin position="317"/>
        <end position="368"/>
    </location>
</feature>
<comment type="caution">
    <text evidence="7">The sequence shown here is derived from an EMBL/GenBank/DDBJ whole genome shotgun (WGS) entry which is preliminary data.</text>
</comment>
<dbReference type="NCBIfam" id="NF003409">
    <property type="entry name" value="PRK04778.1-3"/>
    <property type="match status" value="1"/>
</dbReference>
<comment type="subcellular location">
    <subcellularLocation>
        <location evidence="6">Cell membrane</location>
        <topology evidence="6">Single-pass membrane protein</topology>
    </subcellularLocation>
    <text evidence="6">Colocalized with FtsZ to the nascent septal site.</text>
</comment>
<evidence type="ECO:0000256" key="4">
    <source>
        <dbReference type="ARBA" id="ARBA00023136"/>
    </source>
</evidence>